<accession>K5WX07</accession>
<evidence type="ECO:0000313" key="2">
    <source>
        <dbReference type="EMBL" id="EKM55012.1"/>
    </source>
</evidence>
<dbReference type="Proteomes" id="UP000008370">
    <property type="component" value="Unassembled WGS sequence"/>
</dbReference>
<protein>
    <submittedName>
        <fullName evidence="2">Uncharacterized protein</fullName>
    </submittedName>
</protein>
<gene>
    <name evidence="2" type="ORF">PHACADRAFT_94757</name>
</gene>
<organism evidence="2 3">
    <name type="scientific">Phanerochaete carnosa (strain HHB-10118-sp)</name>
    <name type="common">White-rot fungus</name>
    <name type="synonym">Peniophora carnosa</name>
    <dbReference type="NCBI Taxonomy" id="650164"/>
    <lineage>
        <taxon>Eukaryota</taxon>
        <taxon>Fungi</taxon>
        <taxon>Dikarya</taxon>
        <taxon>Basidiomycota</taxon>
        <taxon>Agaricomycotina</taxon>
        <taxon>Agaricomycetes</taxon>
        <taxon>Polyporales</taxon>
        <taxon>Phanerochaetaceae</taxon>
        <taxon>Phanerochaete</taxon>
    </lineage>
</organism>
<keyword evidence="1" id="KW-0812">Transmembrane</keyword>
<feature type="transmembrane region" description="Helical" evidence="1">
    <location>
        <begin position="263"/>
        <end position="283"/>
    </location>
</feature>
<dbReference type="AlphaFoldDB" id="K5WX07"/>
<name>K5WX07_PHACS</name>
<dbReference type="RefSeq" id="XP_007395359.1">
    <property type="nucleotide sequence ID" value="XM_007395297.1"/>
</dbReference>
<proteinExistence type="predicted"/>
<keyword evidence="1" id="KW-1133">Transmembrane helix</keyword>
<dbReference type="GeneID" id="18920868"/>
<keyword evidence="1" id="KW-0472">Membrane</keyword>
<evidence type="ECO:0000256" key="1">
    <source>
        <dbReference type="SAM" id="Phobius"/>
    </source>
</evidence>
<feature type="transmembrane region" description="Helical" evidence="1">
    <location>
        <begin position="492"/>
        <end position="511"/>
    </location>
</feature>
<dbReference type="OrthoDB" id="2733714at2759"/>
<dbReference type="PANTHER" id="PTHR35043">
    <property type="entry name" value="TRANSCRIPTION FACTOR DOMAIN-CONTAINING PROTEIN"/>
    <property type="match status" value="1"/>
</dbReference>
<evidence type="ECO:0000313" key="3">
    <source>
        <dbReference type="Proteomes" id="UP000008370"/>
    </source>
</evidence>
<feature type="transmembrane region" description="Helical" evidence="1">
    <location>
        <begin position="531"/>
        <end position="556"/>
    </location>
</feature>
<sequence length="583" mass="64983">MDTLAAQSASTVDTSSWYPSPTFRGTWQIISTCISTLIICIWNATHIDIPPNRQMRTFPEKVRWLIAGLLAPDWLLLRAFDQLCSARQLSKFAGDCLEVEQMMAAPTWRDRLWRCVGRGPRNKLSSRLSEFSAEFEQIVQWAEEELESRKVGDADADSAAMQFGFLPRKNAWTLTHGYYAAMGGFVLDSSPTPVFGTETRLVLTPWMLDFLMKRAPNLIPDLSEDDILCQSKSDGLAKALLVVQLLYFAVSCIARLAQSLPLSLLEVWTLAHALGTIFVYAIWWKKPLNISKPTVITGMRAREFAAYFQMIGTPSISRLTGIWSATGTAEMDYLEIIPYQYVEDSGIVSYEGQETLTMLPTQSMLVSEDYAFSIKANMAPDSKNRNMFGKTFCPWYTKERGSNGSITLGRADIVRWRLAGCAAAQVDGFPQPESSARYTKIGGLETTRPFSLSSRSRESIIQITLVTTYALPHILGWNAAFPTPVEHALWRLASVMAVAFPTAIVGVSVIANNAPPDAAHGRAISHMLRPLAVFTNAILGSLSIILYILSNVYFLVESLRQLYYLPDDVSLLPNLSIYFPHFS</sequence>
<keyword evidence="3" id="KW-1185">Reference proteome</keyword>
<dbReference type="HOGENOM" id="CLU_022883_6_1_1"/>
<dbReference type="PANTHER" id="PTHR35043:SF7">
    <property type="entry name" value="TRANSCRIPTION FACTOR DOMAIN-CONTAINING PROTEIN"/>
    <property type="match status" value="1"/>
</dbReference>
<feature type="transmembrane region" description="Helical" evidence="1">
    <location>
        <begin position="25"/>
        <end position="45"/>
    </location>
</feature>
<reference evidence="2 3" key="1">
    <citation type="journal article" date="2012" name="BMC Genomics">
        <title>Comparative genomics of the white-rot fungi, Phanerochaete carnosa and P. chrysosporium, to elucidate the genetic basis of the distinct wood types they colonize.</title>
        <authorList>
            <person name="Suzuki H."/>
            <person name="MacDonald J."/>
            <person name="Syed K."/>
            <person name="Salamov A."/>
            <person name="Hori C."/>
            <person name="Aerts A."/>
            <person name="Henrissat B."/>
            <person name="Wiebenga A."/>
            <person name="vanKuyk P.A."/>
            <person name="Barry K."/>
            <person name="Lindquist E."/>
            <person name="LaButti K."/>
            <person name="Lapidus A."/>
            <person name="Lucas S."/>
            <person name="Coutinho P."/>
            <person name="Gong Y."/>
            <person name="Samejima M."/>
            <person name="Mahadevan R."/>
            <person name="Abou-Zaid M."/>
            <person name="de Vries R.P."/>
            <person name="Igarashi K."/>
            <person name="Yadav J.S."/>
            <person name="Grigoriev I.V."/>
            <person name="Master E.R."/>
        </authorList>
    </citation>
    <scope>NUCLEOTIDE SEQUENCE [LARGE SCALE GENOMIC DNA]</scope>
    <source>
        <strain evidence="2 3">HHB-10118-sp</strain>
    </source>
</reference>
<feature type="transmembrane region" description="Helical" evidence="1">
    <location>
        <begin position="239"/>
        <end position="257"/>
    </location>
</feature>
<dbReference type="InParanoid" id="K5WX07"/>
<dbReference type="EMBL" id="JH930472">
    <property type="protein sequence ID" value="EKM55012.1"/>
    <property type="molecule type" value="Genomic_DNA"/>
</dbReference>
<dbReference type="KEGG" id="pco:PHACADRAFT_94757"/>